<dbReference type="AlphaFoldDB" id="A0A9Q3FTY1"/>
<gene>
    <name evidence="1" type="ORF">O181_084714</name>
</gene>
<comment type="caution">
    <text evidence="1">The sequence shown here is derived from an EMBL/GenBank/DDBJ whole genome shotgun (WGS) entry which is preliminary data.</text>
</comment>
<accession>A0A9Q3FTY1</accession>
<keyword evidence="2" id="KW-1185">Reference proteome</keyword>
<reference evidence="1" key="1">
    <citation type="submission" date="2021-03" db="EMBL/GenBank/DDBJ databases">
        <title>Draft genome sequence of rust myrtle Austropuccinia psidii MF-1, a brazilian biotype.</title>
        <authorList>
            <person name="Quecine M.C."/>
            <person name="Pachon D.M.R."/>
            <person name="Bonatelli M.L."/>
            <person name="Correr F.H."/>
            <person name="Franceschini L.M."/>
            <person name="Leite T.F."/>
            <person name="Margarido G.R.A."/>
            <person name="Almeida C.A."/>
            <person name="Ferrarezi J.A."/>
            <person name="Labate C.A."/>
        </authorList>
    </citation>
    <scope>NUCLEOTIDE SEQUENCE</scope>
    <source>
        <strain evidence="1">MF-1</strain>
    </source>
</reference>
<proteinExistence type="predicted"/>
<name>A0A9Q3FTY1_9BASI</name>
<evidence type="ECO:0000313" key="1">
    <source>
        <dbReference type="EMBL" id="MBW0544999.1"/>
    </source>
</evidence>
<evidence type="ECO:0008006" key="3">
    <source>
        <dbReference type="Google" id="ProtNLM"/>
    </source>
</evidence>
<evidence type="ECO:0000313" key="2">
    <source>
        <dbReference type="Proteomes" id="UP000765509"/>
    </source>
</evidence>
<organism evidence="1 2">
    <name type="scientific">Austropuccinia psidii MF-1</name>
    <dbReference type="NCBI Taxonomy" id="1389203"/>
    <lineage>
        <taxon>Eukaryota</taxon>
        <taxon>Fungi</taxon>
        <taxon>Dikarya</taxon>
        <taxon>Basidiomycota</taxon>
        <taxon>Pucciniomycotina</taxon>
        <taxon>Pucciniomycetes</taxon>
        <taxon>Pucciniales</taxon>
        <taxon>Sphaerophragmiaceae</taxon>
        <taxon>Austropuccinia</taxon>
    </lineage>
</organism>
<dbReference type="Proteomes" id="UP000765509">
    <property type="component" value="Unassembled WGS sequence"/>
</dbReference>
<sequence>MNNIDKNNDLQNIIPILHDNNYSEWKLRTIICLKQQRLYQYYIKQCVPGDGETRTPAVEAKLVDANVEACGIITNFTDSRTFAALVTSEDITQNYYIL</sequence>
<protein>
    <recommendedName>
        <fullName evidence="3">DUF4219 domain-containing protein</fullName>
    </recommendedName>
</protein>
<dbReference type="EMBL" id="AVOT02049857">
    <property type="protein sequence ID" value="MBW0544999.1"/>
    <property type="molecule type" value="Genomic_DNA"/>
</dbReference>